<feature type="domain" description="Inositolphosphotransferase Aur1/Ipt1" evidence="2">
    <location>
        <begin position="61"/>
        <end position="213"/>
    </location>
</feature>
<keyword evidence="1" id="KW-1133">Transmembrane helix</keyword>
<accession>A0A172WIY4</accession>
<evidence type="ECO:0000313" key="3">
    <source>
        <dbReference type="EMBL" id="ANF23414.1"/>
    </source>
</evidence>
<evidence type="ECO:0000256" key="1">
    <source>
        <dbReference type="SAM" id="Phobius"/>
    </source>
</evidence>
<feature type="transmembrane region" description="Helical" evidence="1">
    <location>
        <begin position="20"/>
        <end position="37"/>
    </location>
</feature>
<keyword evidence="1" id="KW-0812">Transmembrane</keyword>
<name>A0A172WIY4_9EURY</name>
<reference evidence="4" key="1">
    <citation type="journal article" date="2016" name="Syst. Appl. Microbiol.">
        <title>Thermococcus piezophilus sp. nov., a novel hyperthermophilic and piezophilic archaeon with a broad pressure range for growth, isolated from a deepest hydrothermal vent at the Mid-Cayman Rise.</title>
        <authorList>
            <person name="Dalmasso C."/>
            <person name="Oger P."/>
            <person name="Selva G."/>
            <person name="Courtine D."/>
            <person name="L'Haridon S."/>
            <person name="Garlaschelli A."/>
            <person name="Roussel E."/>
            <person name="Miyazaki J."/>
            <person name="Reveillaud J."/>
            <person name="Jebbar M."/>
            <person name="Takai K."/>
            <person name="Maignien L."/>
            <person name="Alain K."/>
        </authorList>
    </citation>
    <scope>NUCLEOTIDE SEQUENCE [LARGE SCALE GENOMIC DNA]</scope>
    <source>
        <strain evidence="4">CDGS</strain>
    </source>
</reference>
<feature type="transmembrane region" description="Helical" evidence="1">
    <location>
        <begin position="239"/>
        <end position="260"/>
    </location>
</feature>
<dbReference type="GO" id="GO:0016020">
    <property type="term" value="C:membrane"/>
    <property type="evidence" value="ECO:0007669"/>
    <property type="project" value="UniProtKB-SubCell"/>
</dbReference>
<dbReference type="InterPro" id="IPR026841">
    <property type="entry name" value="Aur1/Ipt1"/>
</dbReference>
<dbReference type="Pfam" id="PF14378">
    <property type="entry name" value="PAP2_3"/>
    <property type="match status" value="1"/>
</dbReference>
<keyword evidence="1" id="KW-0472">Membrane</keyword>
<dbReference type="KEGG" id="tpie:A7C91_09755"/>
<dbReference type="InterPro" id="IPR036938">
    <property type="entry name" value="PAP2/HPO_sf"/>
</dbReference>
<dbReference type="OrthoDB" id="329477at2157"/>
<organism evidence="3 4">
    <name type="scientific">Thermococcus piezophilus</name>
    <dbReference type="NCBI Taxonomy" id="1712654"/>
    <lineage>
        <taxon>Archaea</taxon>
        <taxon>Methanobacteriati</taxon>
        <taxon>Methanobacteriota</taxon>
        <taxon>Thermococci</taxon>
        <taxon>Thermococcales</taxon>
        <taxon>Thermococcaceae</taxon>
        <taxon>Thermococcus</taxon>
    </lineage>
</organism>
<gene>
    <name evidence="3" type="ORF">A7C91_09755</name>
</gene>
<dbReference type="SUPFAM" id="SSF48317">
    <property type="entry name" value="Acid phosphatase/Vanadium-dependent haloperoxidase"/>
    <property type="match status" value="1"/>
</dbReference>
<dbReference type="GeneID" id="28496479"/>
<feature type="transmembrane region" description="Helical" evidence="1">
    <location>
        <begin position="109"/>
        <end position="132"/>
    </location>
</feature>
<evidence type="ECO:0000259" key="2">
    <source>
        <dbReference type="Pfam" id="PF14378"/>
    </source>
</evidence>
<protein>
    <submittedName>
        <fullName evidence="3">Phosphoesterase</fullName>
    </submittedName>
</protein>
<keyword evidence="4" id="KW-1185">Reference proteome</keyword>
<dbReference type="Gene3D" id="1.20.144.10">
    <property type="entry name" value="Phosphatidic acid phosphatase type 2/haloperoxidase"/>
    <property type="match status" value="1"/>
</dbReference>
<evidence type="ECO:0000313" key="4">
    <source>
        <dbReference type="Proteomes" id="UP000076969"/>
    </source>
</evidence>
<feature type="transmembrane region" description="Helical" evidence="1">
    <location>
        <begin position="80"/>
        <end position="97"/>
    </location>
</feature>
<dbReference type="STRING" id="1712654.A7C91_09755"/>
<dbReference type="AlphaFoldDB" id="A0A172WIY4"/>
<feature type="transmembrane region" description="Helical" evidence="1">
    <location>
        <begin position="200"/>
        <end position="218"/>
    </location>
</feature>
<dbReference type="RefSeq" id="WP_068667048.1">
    <property type="nucleotide sequence ID" value="NZ_CP015520.1"/>
</dbReference>
<proteinExistence type="predicted"/>
<sequence length="271" mass="30997">MLKVRELVNDWEVLVRLNSFFLSYFGWLLFGLAYGFLGRYSVDLTDYLLKLPFTSRDFVVSLVGFTKSVPLIYWLLEAVYYLGFSGSIALVVAYLLLYKRDLETSDELFIRYLLSYSVAGVIYILFHVHAPHLVYNLPGYISENNYLTRQEFVLPSLHNTFAMVNIITLWKYRKEKTGATIIAINSLIPFATLLLGHHWIYDIVTGMLLAGIVSRLLVGYSPKLPAILCRLELSYLKRLTLVSFFIGVIALFLAAAPQHWSQLVNNLFGTP</sequence>
<dbReference type="EMBL" id="CP015520">
    <property type="protein sequence ID" value="ANF23414.1"/>
    <property type="molecule type" value="Genomic_DNA"/>
</dbReference>
<dbReference type="Proteomes" id="UP000076969">
    <property type="component" value="Chromosome"/>
</dbReference>